<keyword evidence="3" id="KW-0238">DNA-binding</keyword>
<name>A0A6A5EWU5_PERFL</name>
<protein>
    <recommendedName>
        <fullName evidence="7">Tower domain-containing protein</fullName>
    </recommendedName>
</protein>
<dbReference type="Pfam" id="PF09103">
    <property type="entry name" value="BRCA-2_OB1"/>
    <property type="match status" value="1"/>
</dbReference>
<dbReference type="Pfam" id="PF00634">
    <property type="entry name" value="BRCA2"/>
    <property type="match status" value="6"/>
</dbReference>
<dbReference type="InterPro" id="IPR048262">
    <property type="entry name" value="BRCA2_OB_2_dom"/>
</dbReference>
<feature type="compositionally biased region" description="Polar residues" evidence="6">
    <location>
        <begin position="1413"/>
        <end position="1433"/>
    </location>
</feature>
<feature type="region of interest" description="Disordered" evidence="6">
    <location>
        <begin position="215"/>
        <end position="252"/>
    </location>
</feature>
<dbReference type="InterPro" id="IPR015187">
    <property type="entry name" value="BRCA2_OB_1"/>
</dbReference>
<dbReference type="Pfam" id="PF13671">
    <property type="entry name" value="AAA_33"/>
    <property type="match status" value="1"/>
</dbReference>
<feature type="compositionally biased region" description="Polar residues" evidence="6">
    <location>
        <begin position="2463"/>
        <end position="2474"/>
    </location>
</feature>
<dbReference type="InterPro" id="IPR015252">
    <property type="entry name" value="BRCA2_hlx"/>
</dbReference>
<feature type="compositionally biased region" description="Polar residues" evidence="6">
    <location>
        <begin position="2276"/>
        <end position="2286"/>
    </location>
</feature>
<evidence type="ECO:0000313" key="8">
    <source>
        <dbReference type="EMBL" id="KAF1394277.1"/>
    </source>
</evidence>
<dbReference type="PANTHER" id="PTHR11289:SF0">
    <property type="entry name" value="BREAST CANCER TYPE 2 SUSCEPTIBILITY PROTEIN"/>
    <property type="match status" value="1"/>
</dbReference>
<dbReference type="Gene3D" id="6.10.70.10">
    <property type="match status" value="1"/>
</dbReference>
<dbReference type="Gene3D" id="3.40.50.300">
    <property type="entry name" value="P-loop containing nucleotide triphosphate hydrolases"/>
    <property type="match status" value="1"/>
</dbReference>
<dbReference type="InterPro" id="IPR012340">
    <property type="entry name" value="NA-bd_OB-fold"/>
</dbReference>
<dbReference type="InterPro" id="IPR015188">
    <property type="entry name" value="BRCA2_OB_3"/>
</dbReference>
<evidence type="ECO:0000256" key="5">
    <source>
        <dbReference type="ARBA" id="ARBA00023204"/>
    </source>
</evidence>
<feature type="region of interest" description="Disordered" evidence="6">
    <location>
        <begin position="315"/>
        <end position="355"/>
    </location>
</feature>
<feature type="region of interest" description="Disordered" evidence="6">
    <location>
        <begin position="2409"/>
        <end position="2568"/>
    </location>
</feature>
<dbReference type="InterPro" id="IPR015525">
    <property type="entry name" value="BRCA2"/>
</dbReference>
<organism evidence="8 9">
    <name type="scientific">Perca fluviatilis</name>
    <name type="common">European perch</name>
    <dbReference type="NCBI Taxonomy" id="8168"/>
    <lineage>
        <taxon>Eukaryota</taxon>
        <taxon>Metazoa</taxon>
        <taxon>Chordata</taxon>
        <taxon>Craniata</taxon>
        <taxon>Vertebrata</taxon>
        <taxon>Euteleostomi</taxon>
        <taxon>Actinopterygii</taxon>
        <taxon>Neopterygii</taxon>
        <taxon>Teleostei</taxon>
        <taxon>Neoteleostei</taxon>
        <taxon>Acanthomorphata</taxon>
        <taxon>Eupercaria</taxon>
        <taxon>Perciformes</taxon>
        <taxon>Percoidei</taxon>
        <taxon>Percidae</taxon>
        <taxon>Percinae</taxon>
        <taxon>Perca</taxon>
    </lineage>
</organism>
<dbReference type="CDD" id="cd04495">
    <property type="entry name" value="BRCA2DBD_OB3"/>
    <property type="match status" value="1"/>
</dbReference>
<dbReference type="InterPro" id="IPR015205">
    <property type="entry name" value="Tower_dom"/>
</dbReference>
<evidence type="ECO:0000256" key="2">
    <source>
        <dbReference type="ARBA" id="ARBA00022763"/>
    </source>
</evidence>
<sequence length="2819" mass="312178">MDLPSKNMYDTYKDEIWKELGPLDPDWFEALTAQTFTNEGNVSDQDDLCANQEGNFKTPFDRTAVESQLFSTPKVFRQRRVVSPETEDEQSFTGEQEKETLPWTATQSPYLFRMSKEGVRGAKYGGFHPQSEDSFDLLHTPQKSPVSYAKHVSESLGAHIHSDMSWTSSLNTPPPSTLILSKTDESPCPVSLSDEKNFVLVRKLFPSLSNASRVGVVSPNKNDIPNVHQGVVSPEPGQNPESHDSPQSSLNQRDDVWKQTLPDAIEDGDIRRTVASVLDGAENVLSIFFTNSSSALRKVKTDRIKRKQIILTKEHDCNSADTSPTSSAASSEQRTADQAPGRLPSPPPMKTGEIGITQWSPLSLSEISRCTVDTSCHDKNPVKQVENNILTEQLRGDPGQPVRPPMKLADSGFTKKKRQFIYTVKTSKTQVQGKETPSRKMDSSPGIPDFSGQEVNVKQFRKSPDDCCSNGKNEMQKQGILAEDNLPPSLRAKVQDLDMSQLCRDFAQDFSQMSDPIKVSRIAEDTPQNGFSPSACLSALKQAKKKAVQANLHLDCDAVSNRRHVSNTNQNNPINEGTISDSGFHSAVVDGTRVTASSFVLPSSEINGQSQQWTGFKTDIHRTTPFTSTNKENGEAHLDDILPEAEMHYRLSSAIKECQTLGTGREHSKAVPGPLSRNSGFLAASGKPVAFSSEALQKAKDLFSDISLSAEIPAVPDTRNSDKKQVNADNTEKKHCGFTTAGGAKVHVSQKNLLKAKNLLEEFDDGSISAKAMQEADAFFKDCDIMDDNDAMSVKHEKSIASVSGSGIGKKNLSQLKKGHKVSIQMSEEPGGGRTELENVNVGLVVNHERMLHPDDVEIHKGVVKNTLDSTKAPSLHGNSTLMNEPLSLRLCTTSIGSSANHELSKGGGFSTASGKKVSVSDDAMTKAKSLLNESATFEDANKQLKHKEDLFPTRNGGFQMASGKGVTISSAALKKAKTLLSECDKAEDKICVKPTDSKMAVPGPQSRNSGFLAASGKPVAFSSEALQKAKDLFSDISLSAEIPAVPDTRNSDKKPVNADNTEKKHCGFTTAGGAKVHVSQKNLLKAKNLLTELADGECHSNSYSTSPHDTHKSDLSKVKDVKRTLNCNLSPEEEMSSVLDCEINQTSSSEGSNVKRPQESSVVNFQSLNLSGCTETQQRFIAQEALDCTNALLEDESLAGQSLSMTLENVPLQENPKSSHRSVEEQKGTGKRSVEDPDVTGQPPLKRRLLEEFDRTVDGPRCSTLHPEKSFPNDIMKDRRVFKYSVSLHPNITRPHRNGKNYVETTLQKTKPTQQSTPEDSRSAHSKMPVFVPPFLKDAKTESHKNTVLKDITKTPTSFVPPFKKQMTIVQESSSKPQGETPFNSNTYVPPTKKTQSNTDVTGNKSKEDIQTAASTDTTNDNPLNNQNSPVSCGSEDSAAEASRVEDTVSTSQDMFQDLHNVELARDMQDMRIRKKKRQTIRPLPGSLFLTKTSGVSRIPLKAAVNGKPPARYSQKQLYGHGVHQHVYEITSETAESFRFNLQQFLKQESFIDGGGVQLADGGLLIPSNDGTAGKEEFHRALCDTPGVDPKLISEGWVYNHYRWIVWKQASMERSFPETMGSLCLTPEQVLLQLKYRYDVEVDHSRRPALRKIMEKDDTSAKTLVLCVCGVVSRGHSPNRQSFSDTKTPQGADAKVENPSAVVWLTDGWYTIKAQLDEPLTAMLNKGRVAVGGKLIIHGAQLVGSQDACSPLEAPESLMLKICANSSRPTRWDAKLGFHRDPRPFLLPVSCLYSSGGPVGCVDIIILRSYPIQWMERKPDGGVVFRSVRAEEKEARRYNSIKQKAMEILYAKIQAEFEKEDKSTKPQHRRRTITRQEISSLQDGEELYEAVGNDPAYLEAHLSEEQLETLRAYRCSLMEKKQAVLQDRYRRALESAEDSEGICPKREVTPVWRLCVADSMDQPGSVYQLNLWRPSSELQSLVKEGCRYKVYNLTTSDGKKHGCSTTVQLTGTKKSQFQDLQASQELLATHFQPRVSTRFVDLQNPEFQPLCGEIDLTGYVISIVDGQGFSPAFYLTDGKLNFVKVRCFSSFAQAGLEDLVKPHVLLALSNLQLRGQSTSPTPVVYAGDLTLFSTNPKEVHLQESLSQLKNLIQGQENFLPMAEEKFSHLVNSDGLKSISSPALQTRTPASATVRRQDTKTSVTPQQPVRSLGAFTPVSKKPPTANCLSEKDPISLKRKRALDYLSRIPSPPPLSHLGSVASPCINKTFNPPRRSGTPSTLKTVQTPACKPVNSPMEDDWVNDEELAMIDTQALRVVYTMSHTGSSCTTSHASVKPCVGGRAEDCRDAKLVSKDSSSADRSVRERVLKQVGLTSTTFIGPAFPPPKAAAVKSDIEDTLSEFYKELEKIDTPDAANGNPGKQNAGFVQLHIPPKTSTSKPTWDGREENIVYTSKSAGTDGPLRSSGQKQPSWSHRYQNEPYYPRRPRPAAPAPNQWCFPQTLNRPPNPRFHRPPFHRPPPPSAFPNPQNLPSRVNPNWSNLGTTNQYQEDSHFPTFSSYPPPNVCSNPSQGVYRDSPHHFDRDERSYDALSDDVNDGWSRDRKEQSCQVGEDYDRCQRYDSENEPWEHRCRPPETTNAYHSSLVLILMRGLPGSGKSTLARERLSTGPRGVILSTDDYFAHRDGYCYDPDLLGAAHEWNQNRAEGAMHDGRSPIIIDNTNAQAWEMKPYVKMALERGYKVDFCEPDTSWKFDPYELEKRNKHGVPQEKIAQMMDRFSFPISVDIVMSSREPPHVSHRRGPEQQQQQMMMMMMRRKTPDFS</sequence>
<evidence type="ECO:0000256" key="3">
    <source>
        <dbReference type="ARBA" id="ARBA00023125"/>
    </source>
</evidence>
<reference evidence="8 9" key="1">
    <citation type="submission" date="2019-06" db="EMBL/GenBank/DDBJ databases">
        <title>A chromosome-scale genome assembly of the European perch, Perca fluviatilis.</title>
        <authorList>
            <person name="Roques C."/>
            <person name="Zahm M."/>
            <person name="Cabau C."/>
            <person name="Klopp C."/>
            <person name="Bouchez O."/>
            <person name="Donnadieu C."/>
            <person name="Kuhl H."/>
            <person name="Gislard M."/>
            <person name="Guendouz S."/>
            <person name="Journot L."/>
            <person name="Haffray P."/>
            <person name="Bestin A."/>
            <person name="Morvezen R."/>
            <person name="Feron R."/>
            <person name="Wen M."/>
            <person name="Jouanno E."/>
            <person name="Herpin A."/>
            <person name="Schartl M."/>
            <person name="Postlethwait J."/>
            <person name="Schaerlinger B."/>
            <person name="Chardard D."/>
            <person name="Lecocq T."/>
            <person name="Poncet C."/>
            <person name="Jaffrelo L."/>
            <person name="Lampietro C."/>
            <person name="Guiguen Y."/>
        </authorList>
    </citation>
    <scope>NUCLEOTIDE SEQUENCE [LARGE SCALE GENOMIC DNA]</scope>
    <source>
        <tissue evidence="8">Blood</tissue>
    </source>
</reference>
<feature type="compositionally biased region" description="Basic and acidic residues" evidence="6">
    <location>
        <begin position="1222"/>
        <end position="1236"/>
    </location>
</feature>
<feature type="region of interest" description="Disordered" evidence="6">
    <location>
        <begin position="1370"/>
        <end position="1453"/>
    </location>
</feature>
<feature type="domain" description="Tower" evidence="7">
    <location>
        <begin position="1816"/>
        <end position="1857"/>
    </location>
</feature>
<gene>
    <name evidence="8" type="ORF">PFLUV_G00024860</name>
</gene>
<dbReference type="Proteomes" id="UP000465112">
    <property type="component" value="Chromosome 2"/>
</dbReference>
<feature type="region of interest" description="Disordered" evidence="6">
    <location>
        <begin position="428"/>
        <end position="452"/>
    </location>
</feature>
<dbReference type="CDD" id="cd04494">
    <property type="entry name" value="BRCA2DBD_OB2"/>
    <property type="match status" value="1"/>
</dbReference>
<evidence type="ECO:0000256" key="6">
    <source>
        <dbReference type="SAM" id="MobiDB-lite"/>
    </source>
</evidence>
<dbReference type="GO" id="GO:0006355">
    <property type="term" value="P:regulation of DNA-templated transcription"/>
    <property type="evidence" value="ECO:0007669"/>
    <property type="project" value="TreeGrafter"/>
</dbReference>
<proteinExistence type="predicted"/>
<keyword evidence="1" id="KW-0677">Repeat</keyword>
<dbReference type="PANTHER" id="PTHR11289">
    <property type="entry name" value="BREAST CANCER TYPE 2 SUSCEPTIBILITY PROTEIN BRCA2"/>
    <property type="match status" value="1"/>
</dbReference>
<feature type="region of interest" description="Disordered" evidence="6">
    <location>
        <begin position="1046"/>
        <end position="1065"/>
    </location>
</feature>
<dbReference type="SUPFAM" id="SSF81872">
    <property type="entry name" value="BRCA2 helical domain"/>
    <property type="match status" value="1"/>
</dbReference>
<dbReference type="SUPFAM" id="SSF52540">
    <property type="entry name" value="P-loop containing nucleoside triphosphate hydrolases"/>
    <property type="match status" value="1"/>
</dbReference>
<dbReference type="InterPro" id="IPR036315">
    <property type="entry name" value="BRCA2_hlx_sf"/>
</dbReference>
<keyword evidence="2" id="KW-0227">DNA damage</keyword>
<dbReference type="InterPro" id="IPR055077">
    <property type="entry name" value="BRCA2_TR2"/>
</dbReference>
<keyword evidence="4" id="KW-0233">DNA recombination</keyword>
<keyword evidence="5" id="KW-0234">DNA repair</keyword>
<dbReference type="SUPFAM" id="SSF81878">
    <property type="entry name" value="BRCA2 tower domain"/>
    <property type="match status" value="1"/>
</dbReference>
<dbReference type="EMBL" id="VHII01000002">
    <property type="protein sequence ID" value="KAF1394277.1"/>
    <property type="molecule type" value="Genomic_DNA"/>
</dbReference>
<comment type="caution">
    <text evidence="8">The sequence shown here is derived from an EMBL/GenBank/DDBJ whole genome shotgun (WGS) entry which is preliminary data.</text>
</comment>
<dbReference type="Pfam" id="PF22687">
    <property type="entry name" value="BRCA2_TR2"/>
    <property type="match status" value="1"/>
</dbReference>
<dbReference type="InterPro" id="IPR027417">
    <property type="entry name" value="P-loop_NTPase"/>
</dbReference>
<dbReference type="Pfam" id="PF09169">
    <property type="entry name" value="BRCA-2_helical"/>
    <property type="match status" value="1"/>
</dbReference>
<dbReference type="Pfam" id="PF09121">
    <property type="entry name" value="Tower"/>
    <property type="match status" value="1"/>
</dbReference>
<feature type="region of interest" description="Disordered" evidence="6">
    <location>
        <begin position="1211"/>
        <end position="1252"/>
    </location>
</feature>
<dbReference type="PROSITE" id="PS50138">
    <property type="entry name" value="BRCA2_REPEAT"/>
    <property type="match status" value="6"/>
</dbReference>
<accession>A0A6A5EWU5</accession>
<dbReference type="PIRSF" id="PIRSF002397">
    <property type="entry name" value="BRCA2"/>
    <property type="match status" value="1"/>
</dbReference>
<dbReference type="SMART" id="SM01341">
    <property type="entry name" value="Tower"/>
    <property type="match status" value="1"/>
</dbReference>
<dbReference type="SUPFAM" id="SSF50249">
    <property type="entry name" value="Nucleic acid-binding proteins"/>
    <property type="match status" value="3"/>
</dbReference>
<feature type="compositionally biased region" description="Low complexity" evidence="6">
    <location>
        <begin position="319"/>
        <end position="331"/>
    </location>
</feature>
<dbReference type="GO" id="GO:0000724">
    <property type="term" value="P:double-strand break repair via homologous recombination"/>
    <property type="evidence" value="ECO:0007669"/>
    <property type="project" value="InterPro"/>
</dbReference>
<keyword evidence="9" id="KW-1185">Reference proteome</keyword>
<dbReference type="GO" id="GO:0005634">
    <property type="term" value="C:nucleus"/>
    <property type="evidence" value="ECO:0007669"/>
    <property type="project" value="TreeGrafter"/>
</dbReference>
<evidence type="ECO:0000259" key="7">
    <source>
        <dbReference type="SMART" id="SM01341"/>
    </source>
</evidence>
<dbReference type="GO" id="GO:0003677">
    <property type="term" value="F:DNA binding"/>
    <property type="evidence" value="ECO:0007669"/>
    <property type="project" value="UniProtKB-KW"/>
</dbReference>
<evidence type="ECO:0000313" key="9">
    <source>
        <dbReference type="Proteomes" id="UP000465112"/>
    </source>
</evidence>
<feature type="region of interest" description="Disordered" evidence="6">
    <location>
        <begin position="2268"/>
        <end position="2297"/>
    </location>
</feature>
<feature type="compositionally biased region" description="Polar residues" evidence="6">
    <location>
        <begin position="2531"/>
        <end position="2568"/>
    </location>
</feature>
<evidence type="ECO:0000256" key="1">
    <source>
        <dbReference type="ARBA" id="ARBA00022737"/>
    </source>
</evidence>
<feature type="compositionally biased region" description="Basic and acidic residues" evidence="6">
    <location>
        <begin position="1050"/>
        <end position="1065"/>
    </location>
</feature>
<dbReference type="CDD" id="cd04493">
    <property type="entry name" value="BRCA2DBD_OB1"/>
    <property type="match status" value="1"/>
</dbReference>
<dbReference type="Pfam" id="PF21318">
    <property type="entry name" value="BRCA2DBD_OB2"/>
    <property type="match status" value="1"/>
</dbReference>
<dbReference type="Gene3D" id="2.40.50.140">
    <property type="entry name" value="Nucleic acid-binding proteins"/>
    <property type="match status" value="3"/>
</dbReference>
<dbReference type="Pfam" id="PF09104">
    <property type="entry name" value="BRCA-2_OB3"/>
    <property type="match status" value="1"/>
</dbReference>
<dbReference type="InterPro" id="IPR002093">
    <property type="entry name" value="BRCA2_repeat"/>
</dbReference>
<evidence type="ECO:0000256" key="4">
    <source>
        <dbReference type="ARBA" id="ARBA00023172"/>
    </source>
</evidence>
<feature type="compositionally biased region" description="Polar residues" evidence="6">
    <location>
        <begin position="1370"/>
        <end position="1405"/>
    </location>
</feature>